<protein>
    <submittedName>
        <fullName evidence="1">Uncharacterized protein</fullName>
    </submittedName>
</protein>
<accession>A0A8H7V8R9</accession>
<keyword evidence="2" id="KW-1185">Reference proteome</keyword>
<proteinExistence type="predicted"/>
<gene>
    <name evidence="1" type="ORF">INT47_001853</name>
</gene>
<organism evidence="1 2">
    <name type="scientific">Mucor saturninus</name>
    <dbReference type="NCBI Taxonomy" id="64648"/>
    <lineage>
        <taxon>Eukaryota</taxon>
        <taxon>Fungi</taxon>
        <taxon>Fungi incertae sedis</taxon>
        <taxon>Mucoromycota</taxon>
        <taxon>Mucoromycotina</taxon>
        <taxon>Mucoromycetes</taxon>
        <taxon>Mucorales</taxon>
        <taxon>Mucorineae</taxon>
        <taxon>Mucoraceae</taxon>
        <taxon>Mucor</taxon>
    </lineage>
</organism>
<reference evidence="1" key="1">
    <citation type="submission" date="2020-12" db="EMBL/GenBank/DDBJ databases">
        <title>Metabolic potential, ecology and presence of endohyphal bacteria is reflected in genomic diversity of Mucoromycotina.</title>
        <authorList>
            <person name="Muszewska A."/>
            <person name="Okrasinska A."/>
            <person name="Steczkiewicz K."/>
            <person name="Drgas O."/>
            <person name="Orlowska M."/>
            <person name="Perlinska-Lenart U."/>
            <person name="Aleksandrzak-Piekarczyk T."/>
            <person name="Szatraj K."/>
            <person name="Zielenkiewicz U."/>
            <person name="Pilsyk S."/>
            <person name="Malc E."/>
            <person name="Mieczkowski P."/>
            <person name="Kruszewska J.S."/>
            <person name="Biernat P."/>
            <person name="Pawlowska J."/>
        </authorList>
    </citation>
    <scope>NUCLEOTIDE SEQUENCE</scope>
    <source>
        <strain evidence="1">WA0000017839</strain>
    </source>
</reference>
<dbReference type="EMBL" id="JAEPRD010000014">
    <property type="protein sequence ID" value="KAG2209707.1"/>
    <property type="molecule type" value="Genomic_DNA"/>
</dbReference>
<name>A0A8H7V8R9_9FUNG</name>
<evidence type="ECO:0000313" key="1">
    <source>
        <dbReference type="EMBL" id="KAG2209707.1"/>
    </source>
</evidence>
<dbReference type="Proteomes" id="UP000603453">
    <property type="component" value="Unassembled WGS sequence"/>
</dbReference>
<dbReference type="OrthoDB" id="2285904at2759"/>
<sequence>MEEVLDYTTSYGIQLLKLFLLMNDHTFAISNNTDISVVKSEGAELSSILPPKFKPEITINREYRNLFNMSHLQLINLTYFGQSGTLTSTLNRKPIHKAFVNILGRHEENVPHLDVDAKLKKYKRDKQKQKDKNKSKVYSKTIPLHNVSVIHKNRNSKRALFKNEAKRRDKYLQKAQLDTENHDKWKRRADRCQVRIDTYKMKLEQERSINTAHNTERRVSDQTEEGYQHKLEIIAENNLNAEQQLLEMEDEALIATTDISRRRLRSLVSVMRNDIFQNHGNVITERQVTPLTMPGKLNALKIDAPKLFSLFSSSKTYKNLDIYGFDDQVLVSRQIATENKDAVFSSFFDLLAIKKFSSSYGLDFAHYMVLLPGSKTIRLIGNLIKHTPSFTCEPIDSTKKAHIQSGNLQKTHDAFKSKGDATDKARILNDSYNKLYCVGHDVGSLDENTLQYLNIPKTFKVKSSTIHYKGGAQKLRDGLKRAKASHDGTIVQEIEAELSQYSFVHADNVSDVDFVYQLHLNSRKTLRNFYYSNSRNRKNRNYKLRHRTYIDRLCSLERQCAVSSVKTAPVMFVGDRGHSFNSTIKG</sequence>
<comment type="caution">
    <text evidence="1">The sequence shown here is derived from an EMBL/GenBank/DDBJ whole genome shotgun (WGS) entry which is preliminary data.</text>
</comment>
<dbReference type="AlphaFoldDB" id="A0A8H7V8R9"/>
<evidence type="ECO:0000313" key="2">
    <source>
        <dbReference type="Proteomes" id="UP000603453"/>
    </source>
</evidence>